<evidence type="ECO:0000313" key="1">
    <source>
        <dbReference type="EMBL" id="CAI9166054.1"/>
    </source>
</evidence>
<sequence>MVVGTQLHPWHLLGLQQNTDRFHERPSAFSRIRLCVLAESTVSGKRTGPFVTSDGGPAPPLTPGPIFPAIDFLTPGFADSHLGSHSICAQAAESQVVPSQVVALGFRTTGSGHSDTPLALLVQGGLGQPGASSWHGLGFAPDIVPSNIKHPPLKLLSLSLFGHVAPF</sequence>
<dbReference type="EMBL" id="OX459961">
    <property type="protein sequence ID" value="CAI9166054.1"/>
    <property type="molecule type" value="Genomic_DNA"/>
</dbReference>
<evidence type="ECO:0000313" key="2">
    <source>
        <dbReference type="Proteomes" id="UP001176941"/>
    </source>
</evidence>
<reference evidence="1" key="1">
    <citation type="submission" date="2023-04" db="EMBL/GenBank/DDBJ databases">
        <authorList>
            <consortium name="ELIXIR-Norway"/>
        </authorList>
    </citation>
    <scope>NUCLEOTIDE SEQUENCE [LARGE SCALE GENOMIC DNA]</scope>
</reference>
<organism evidence="1 2">
    <name type="scientific">Rangifer tarandus platyrhynchus</name>
    <name type="common">Svalbard reindeer</name>
    <dbReference type="NCBI Taxonomy" id="3082113"/>
    <lineage>
        <taxon>Eukaryota</taxon>
        <taxon>Metazoa</taxon>
        <taxon>Chordata</taxon>
        <taxon>Craniata</taxon>
        <taxon>Vertebrata</taxon>
        <taxon>Euteleostomi</taxon>
        <taxon>Mammalia</taxon>
        <taxon>Eutheria</taxon>
        <taxon>Laurasiatheria</taxon>
        <taxon>Artiodactyla</taxon>
        <taxon>Ruminantia</taxon>
        <taxon>Pecora</taxon>
        <taxon>Cervidae</taxon>
        <taxon>Odocoileinae</taxon>
        <taxon>Rangifer</taxon>
    </lineage>
</organism>
<protein>
    <submittedName>
        <fullName evidence="1">Uncharacterized protein</fullName>
    </submittedName>
</protein>
<proteinExistence type="predicted"/>
<accession>A0ABN8YX15</accession>
<keyword evidence="2" id="KW-1185">Reference proteome</keyword>
<gene>
    <name evidence="1" type="ORF">MRATA1EN1_LOCUS15016</name>
</gene>
<name>A0ABN8YX15_RANTA</name>
<dbReference type="Proteomes" id="UP001176941">
    <property type="component" value="Chromosome 25"/>
</dbReference>